<proteinExistence type="predicted"/>
<reference evidence="1" key="1">
    <citation type="submission" date="2018-05" db="EMBL/GenBank/DDBJ databases">
        <authorList>
            <person name="Lanie J.A."/>
            <person name="Ng W.-L."/>
            <person name="Kazmierczak K.M."/>
            <person name="Andrzejewski T.M."/>
            <person name="Davidsen T.M."/>
            <person name="Wayne K.J."/>
            <person name="Tettelin H."/>
            <person name="Glass J.I."/>
            <person name="Rusch D."/>
            <person name="Podicherti R."/>
            <person name="Tsui H.-C.T."/>
            <person name="Winkler M.E."/>
        </authorList>
    </citation>
    <scope>NUCLEOTIDE SEQUENCE</scope>
</reference>
<gene>
    <name evidence="1" type="ORF">METZ01_LOCUS140840</name>
</gene>
<name>A0A381ZFD8_9ZZZZ</name>
<sequence>MAERALVDCLRQRSLGFLQWEDAAWACFLVTFLGRDQQFHGHLSFRPRDCEGDADHFRTADIFIEASEAEVDQKARGLGQPLLKALLSSAVHTHREGTDSPPKGRRWFRSLLSQNSRELKATTAHLNPSSEMGKGELRSLYASYRLDQVCHFIALLDPESFEMAVDSILEGQPIDFGSKDRLQLAMIVVEYIESRIPMPPFEVWANDFLTNRDEYLLYSHTLHREGRLP</sequence>
<organism evidence="1">
    <name type="scientific">marine metagenome</name>
    <dbReference type="NCBI Taxonomy" id="408172"/>
    <lineage>
        <taxon>unclassified sequences</taxon>
        <taxon>metagenomes</taxon>
        <taxon>ecological metagenomes</taxon>
    </lineage>
</organism>
<accession>A0A381ZFD8</accession>
<dbReference type="EMBL" id="UINC01021114">
    <property type="protein sequence ID" value="SVA87986.1"/>
    <property type="molecule type" value="Genomic_DNA"/>
</dbReference>
<dbReference type="AlphaFoldDB" id="A0A381ZFD8"/>
<protein>
    <submittedName>
        <fullName evidence="1">Uncharacterized protein</fullName>
    </submittedName>
</protein>
<evidence type="ECO:0000313" key="1">
    <source>
        <dbReference type="EMBL" id="SVA87986.1"/>
    </source>
</evidence>